<dbReference type="GO" id="GO:0009279">
    <property type="term" value="C:cell outer membrane"/>
    <property type="evidence" value="ECO:0007669"/>
    <property type="project" value="TreeGrafter"/>
</dbReference>
<dbReference type="Pfam" id="PF03330">
    <property type="entry name" value="DPBB_1"/>
    <property type="match status" value="1"/>
</dbReference>
<feature type="domain" description="SPOR" evidence="2">
    <location>
        <begin position="226"/>
        <end position="300"/>
    </location>
</feature>
<name>A0A5B2TME5_9PROT</name>
<evidence type="ECO:0000259" key="2">
    <source>
        <dbReference type="PROSITE" id="PS51724"/>
    </source>
</evidence>
<evidence type="ECO:0000256" key="1">
    <source>
        <dbReference type="HAMAP-Rule" id="MF_02071"/>
    </source>
</evidence>
<dbReference type="SUPFAM" id="SSF110997">
    <property type="entry name" value="Sporulation related repeat"/>
    <property type="match status" value="1"/>
</dbReference>
<dbReference type="PROSITE" id="PS51724">
    <property type="entry name" value="SPOR"/>
    <property type="match status" value="1"/>
</dbReference>
<dbReference type="InterPro" id="IPR036680">
    <property type="entry name" value="SPOR-like_sf"/>
</dbReference>
<organism evidence="3 4">
    <name type="scientific">Teichococcus oryzae</name>
    <dbReference type="NCBI Taxonomy" id="1608942"/>
    <lineage>
        <taxon>Bacteria</taxon>
        <taxon>Pseudomonadati</taxon>
        <taxon>Pseudomonadota</taxon>
        <taxon>Alphaproteobacteria</taxon>
        <taxon>Acetobacterales</taxon>
        <taxon>Roseomonadaceae</taxon>
        <taxon>Roseomonas</taxon>
    </lineage>
</organism>
<dbReference type="GO" id="GO:0042834">
    <property type="term" value="F:peptidoglycan binding"/>
    <property type="evidence" value="ECO:0007669"/>
    <property type="project" value="InterPro"/>
</dbReference>
<evidence type="ECO:0000313" key="3">
    <source>
        <dbReference type="EMBL" id="KAA2215185.1"/>
    </source>
</evidence>
<keyword evidence="3" id="KW-0131">Cell cycle</keyword>
<accession>A0A5B2TME5</accession>
<dbReference type="InterPro" id="IPR009009">
    <property type="entry name" value="RlpA-like_DPBB"/>
</dbReference>
<dbReference type="InterPro" id="IPR036908">
    <property type="entry name" value="RlpA-like_sf"/>
</dbReference>
<comment type="function">
    <text evidence="1">Lytic transglycosylase with a strong preference for naked glycan strands that lack stem peptides.</text>
</comment>
<keyword evidence="4" id="KW-1185">Reference proteome</keyword>
<protein>
    <recommendedName>
        <fullName evidence="1">Endolytic peptidoglycan transglycosylase RlpA</fullName>
        <ecNumber evidence="1">4.2.2.-</ecNumber>
    </recommendedName>
</protein>
<dbReference type="GO" id="GO:0051301">
    <property type="term" value="P:cell division"/>
    <property type="evidence" value="ECO:0007669"/>
    <property type="project" value="UniProtKB-KW"/>
</dbReference>
<dbReference type="GO" id="GO:0000270">
    <property type="term" value="P:peptidoglycan metabolic process"/>
    <property type="evidence" value="ECO:0007669"/>
    <property type="project" value="UniProtKB-UniRule"/>
</dbReference>
<dbReference type="EMBL" id="VUKA01000001">
    <property type="protein sequence ID" value="KAA2215185.1"/>
    <property type="molecule type" value="Genomic_DNA"/>
</dbReference>
<dbReference type="PANTHER" id="PTHR34183:SF1">
    <property type="entry name" value="ENDOLYTIC PEPTIDOGLYCAN TRANSGLYCOSYLASE RLPA"/>
    <property type="match status" value="1"/>
</dbReference>
<dbReference type="GO" id="GO:0008932">
    <property type="term" value="F:lytic endotransglycosylase activity"/>
    <property type="evidence" value="ECO:0007669"/>
    <property type="project" value="UniProtKB-UniRule"/>
</dbReference>
<dbReference type="Gene3D" id="3.30.70.1070">
    <property type="entry name" value="Sporulation related repeat"/>
    <property type="match status" value="1"/>
</dbReference>
<evidence type="ECO:0000313" key="4">
    <source>
        <dbReference type="Proteomes" id="UP000322110"/>
    </source>
</evidence>
<dbReference type="InterPro" id="IPR007730">
    <property type="entry name" value="SPOR-like_dom"/>
</dbReference>
<dbReference type="CDD" id="cd22268">
    <property type="entry name" value="DPBB_RlpA-like"/>
    <property type="match status" value="1"/>
</dbReference>
<comment type="caution">
    <text evidence="3">The sequence shown here is derived from an EMBL/GenBank/DDBJ whole genome shotgun (WGS) entry which is preliminary data.</text>
</comment>
<reference evidence="3 4" key="1">
    <citation type="journal article" date="2015" name="Int. J. Syst. Evol. Microbiol.">
        <title>Roseomonas oryzae sp. nov., isolated from paddy rhizosphere soil.</title>
        <authorList>
            <person name="Ramaprasad E.V."/>
            <person name="Sasikala Ch."/>
            <person name="Ramana Ch.V."/>
        </authorList>
    </citation>
    <scope>NUCLEOTIDE SEQUENCE [LARGE SCALE GENOMIC DNA]</scope>
    <source>
        <strain evidence="3 4">KCTC 42542</strain>
    </source>
</reference>
<dbReference type="HAMAP" id="MF_02071">
    <property type="entry name" value="RlpA"/>
    <property type="match status" value="1"/>
</dbReference>
<dbReference type="PANTHER" id="PTHR34183">
    <property type="entry name" value="ENDOLYTIC PEPTIDOGLYCAN TRANSGLYCOSYLASE RLPA"/>
    <property type="match status" value="1"/>
</dbReference>
<keyword evidence="3" id="KW-0132">Cell division</keyword>
<dbReference type="EC" id="4.2.2.-" evidence="1"/>
<dbReference type="GO" id="GO:0071555">
    <property type="term" value="P:cell wall organization"/>
    <property type="evidence" value="ECO:0007669"/>
    <property type="project" value="UniProtKB-KW"/>
</dbReference>
<keyword evidence="1" id="KW-0456">Lyase</keyword>
<keyword evidence="1" id="KW-0961">Cell wall biogenesis/degradation</keyword>
<gene>
    <name evidence="1" type="primary">rlpA</name>
    <name evidence="3" type="ORF">F0Q34_05885</name>
</gene>
<comment type="similarity">
    <text evidence="1">Belongs to the RlpA family.</text>
</comment>
<sequence>MMRGWRRHAAAWGGCMLAWGCGPSPSPSMPEARYIVGEPYQMGSQWSYPREDFALRDSGLAAVALDRRAGRRTLNGEIHDPARISAAHRTLQLPSIVRVTNLENGLELLVRVNDRGPSQPGRLLELSRRAGELLQIPPSGGTQIAIAVESGPSRALAGALPAVETRALKIDAAPREALNAERLPDLPGTRVVALNHDARPSRAVADLPTASGSADISLPEQPWRVAARPGRLMIQASSFNNRADAQRQAARIGGRVETLGQGRRAEHRVRLGPFASAPQADSALEAVLRSGVSDARIVID</sequence>
<proteinExistence type="inferred from homology"/>
<dbReference type="InterPro" id="IPR034718">
    <property type="entry name" value="RlpA"/>
</dbReference>
<dbReference type="Gene3D" id="2.40.40.10">
    <property type="entry name" value="RlpA-like domain"/>
    <property type="match status" value="1"/>
</dbReference>
<dbReference type="AlphaFoldDB" id="A0A5B2TME5"/>
<dbReference type="Pfam" id="PF05036">
    <property type="entry name" value="SPOR"/>
    <property type="match status" value="1"/>
</dbReference>
<dbReference type="Proteomes" id="UP000322110">
    <property type="component" value="Unassembled WGS sequence"/>
</dbReference>